<dbReference type="GO" id="GO:0008236">
    <property type="term" value="F:serine-type peptidase activity"/>
    <property type="evidence" value="ECO:0007669"/>
    <property type="project" value="UniProtKB-KW"/>
</dbReference>
<evidence type="ECO:0000313" key="12">
    <source>
        <dbReference type="Proteomes" id="UP001152885"/>
    </source>
</evidence>
<dbReference type="GO" id="GO:0006508">
    <property type="term" value="P:proteolysis"/>
    <property type="evidence" value="ECO:0007669"/>
    <property type="project" value="UniProtKB-KW"/>
</dbReference>
<reference evidence="11" key="1">
    <citation type="submission" date="2022-12" db="EMBL/GenBank/DDBJ databases">
        <authorList>
            <person name="Brejova B."/>
        </authorList>
    </citation>
    <scope>NUCLEOTIDE SEQUENCE</scope>
</reference>
<sequence length="916" mass="106356">MFSRVKDQDEEYEMVEALGPRQQSSNESMSTPASSRSSTDSTISNVFEDIEYNAIGKENFNLDPIYQTIYDRYKKQPFNSKLCGIFALLSVILWVAGVLVYSKSSPHELLSILNWQTNVNFNGQNITLNAYNPNFANLSLHSIMEGRYQPDIKMIRWLNKEQYPKGAEDGGYYLAYEDEQYKIQQLDTNFEDVFINVRRFMYQNDFFNLENIILNPSKSVEELNNHHIIITDSITQWRHSKFSLYWIYNPITSTYKPIQPPKNEEKLEHAKPFETEVLDKLHFAEFSPSGNYIVFGFEHNLFLLDLKSDKLTQITNDGSSNIFNGKPDWVYEEEVMPTDKSIWWSPDEKYMIFTKINDTKVEEFELEYYIKTNTEIGTLYEQSNEEKFQSVNQYPIKTSIKYPKPGLNNPIISLHAFNLENQLLEDIKDSDKSLGDDYIMYQGTWLDNSNFLIKETDRTSSVLSKKIYQPGQKVKVLNSINVTNEYGGWVEKMKAICVLEDGKYIDIIVKDYKVQLALFDNPSAIEPSKILAADVRNEATYDKIGNFIYFQSSSKSSMESHLVAINLSNYEIFNLTDLEAGYYETQFSKDAQYLNLIYEGPNQPYQKLINVASISHHLKSGHLDEVKDIIKNSPIINNVDYLSTKVKNTNLPTVLYEEVKIEKDNIFNNVKVILPPNFNPEKKYPLLVHSYGGPGSQTVKQTFSIDFVNSVSANLNTIVLVIEPRGTEKDWKYKSFANNKIGYWEPRDITLITSEFISKHKFVSKDKVAIWGWSYGGFTTLKTLEYDKGKTFKYGLAVAPVTNWLFYDSIYTERYMNKPNDNPNYKQFARINDIESFKSIKRFLIMTGSADDNVNFQNTMWLINKFNLNNVENYDMMIFPDSDHGIYYNNADIIIYDKLFNWLHNAFNGKFVNGFL</sequence>
<evidence type="ECO:0000256" key="4">
    <source>
        <dbReference type="ARBA" id="ARBA00022801"/>
    </source>
</evidence>
<evidence type="ECO:0000259" key="10">
    <source>
        <dbReference type="Pfam" id="PF00930"/>
    </source>
</evidence>
<dbReference type="GO" id="GO:0004177">
    <property type="term" value="F:aminopeptidase activity"/>
    <property type="evidence" value="ECO:0007669"/>
    <property type="project" value="UniProtKB-KW"/>
</dbReference>
<dbReference type="InterPro" id="IPR002469">
    <property type="entry name" value="Peptidase_S9B_N"/>
</dbReference>
<dbReference type="FunFam" id="3.40.50.1820:FF:000003">
    <property type="entry name" value="Dipeptidyl peptidase 4"/>
    <property type="match status" value="1"/>
</dbReference>
<accession>A0A9W4TSJ4</accession>
<evidence type="ECO:0000256" key="1">
    <source>
        <dbReference type="ARBA" id="ARBA00006150"/>
    </source>
</evidence>
<dbReference type="EMBL" id="CANTUO010000001">
    <property type="protein sequence ID" value="CAI5755797.1"/>
    <property type="molecule type" value="Genomic_DNA"/>
</dbReference>
<dbReference type="AlphaFoldDB" id="A0A9W4TSJ4"/>
<evidence type="ECO:0000256" key="6">
    <source>
        <dbReference type="ARBA" id="ARBA00023180"/>
    </source>
</evidence>
<feature type="transmembrane region" description="Helical" evidence="8">
    <location>
        <begin position="82"/>
        <end position="101"/>
    </location>
</feature>
<dbReference type="GO" id="GO:0005886">
    <property type="term" value="C:plasma membrane"/>
    <property type="evidence" value="ECO:0007669"/>
    <property type="project" value="TreeGrafter"/>
</dbReference>
<evidence type="ECO:0000256" key="7">
    <source>
        <dbReference type="SAM" id="MobiDB-lite"/>
    </source>
</evidence>
<keyword evidence="2" id="KW-0031">Aminopeptidase</keyword>
<dbReference type="Pfam" id="PF00930">
    <property type="entry name" value="DPPIV_N"/>
    <property type="match status" value="1"/>
</dbReference>
<dbReference type="PANTHER" id="PTHR11731">
    <property type="entry name" value="PROTEASE FAMILY S9B,C DIPEPTIDYL-PEPTIDASE IV-RELATED"/>
    <property type="match status" value="1"/>
</dbReference>
<feature type="domain" description="Dipeptidylpeptidase IV N-terminal" evidence="10">
    <location>
        <begin position="227"/>
        <end position="605"/>
    </location>
</feature>
<evidence type="ECO:0000313" key="11">
    <source>
        <dbReference type="EMBL" id="CAI5755797.1"/>
    </source>
</evidence>
<name>A0A9W4TSJ4_9ASCO</name>
<keyword evidence="8" id="KW-1133">Transmembrane helix</keyword>
<feature type="compositionally biased region" description="Low complexity" evidence="7">
    <location>
        <begin position="28"/>
        <end position="41"/>
    </location>
</feature>
<dbReference type="PANTHER" id="PTHR11731:SF160">
    <property type="entry name" value="DIPEPTIDYL AMINOPEPTIDASE A"/>
    <property type="match status" value="1"/>
</dbReference>
<feature type="domain" description="Peptidase S9 prolyl oligopeptidase catalytic" evidence="9">
    <location>
        <begin position="707"/>
        <end position="909"/>
    </location>
</feature>
<dbReference type="Proteomes" id="UP001152885">
    <property type="component" value="Unassembled WGS sequence"/>
</dbReference>
<evidence type="ECO:0008006" key="13">
    <source>
        <dbReference type="Google" id="ProtNLM"/>
    </source>
</evidence>
<protein>
    <recommendedName>
        <fullName evidence="13">Dipeptidyl aminopeptidase A</fullName>
    </recommendedName>
</protein>
<comment type="caution">
    <text evidence="11">The sequence shown here is derived from an EMBL/GenBank/DDBJ whole genome shotgun (WGS) entry which is preliminary data.</text>
</comment>
<evidence type="ECO:0000256" key="8">
    <source>
        <dbReference type="SAM" id="Phobius"/>
    </source>
</evidence>
<dbReference type="Pfam" id="PF00326">
    <property type="entry name" value="Peptidase_S9"/>
    <property type="match status" value="1"/>
</dbReference>
<dbReference type="InterPro" id="IPR029058">
    <property type="entry name" value="AB_hydrolase_fold"/>
</dbReference>
<keyword evidence="5" id="KW-0720">Serine protease</keyword>
<dbReference type="SUPFAM" id="SSF82171">
    <property type="entry name" value="DPP6 N-terminal domain-like"/>
    <property type="match status" value="1"/>
</dbReference>
<evidence type="ECO:0000256" key="2">
    <source>
        <dbReference type="ARBA" id="ARBA00022438"/>
    </source>
</evidence>
<comment type="similarity">
    <text evidence="1">Belongs to the peptidase S9B family.</text>
</comment>
<keyword evidence="3" id="KW-0645">Protease</keyword>
<evidence type="ECO:0000256" key="5">
    <source>
        <dbReference type="ARBA" id="ARBA00022825"/>
    </source>
</evidence>
<feature type="region of interest" description="Disordered" evidence="7">
    <location>
        <begin position="1"/>
        <end position="41"/>
    </location>
</feature>
<gene>
    <name evidence="11" type="ORF">CANVERA_P0313</name>
</gene>
<evidence type="ECO:0000256" key="3">
    <source>
        <dbReference type="ARBA" id="ARBA00022670"/>
    </source>
</evidence>
<dbReference type="InterPro" id="IPR001375">
    <property type="entry name" value="Peptidase_S9_cat"/>
</dbReference>
<keyword evidence="4" id="KW-0378">Hydrolase</keyword>
<keyword evidence="8" id="KW-0472">Membrane</keyword>
<dbReference type="Gene3D" id="3.40.50.1820">
    <property type="entry name" value="alpha/beta hydrolase"/>
    <property type="match status" value="1"/>
</dbReference>
<evidence type="ECO:0000259" key="9">
    <source>
        <dbReference type="Pfam" id="PF00326"/>
    </source>
</evidence>
<proteinExistence type="inferred from homology"/>
<dbReference type="InterPro" id="IPR050278">
    <property type="entry name" value="Serine_Prot_S9B/DPPIV"/>
</dbReference>
<dbReference type="GO" id="GO:0008239">
    <property type="term" value="F:dipeptidyl-peptidase activity"/>
    <property type="evidence" value="ECO:0007669"/>
    <property type="project" value="TreeGrafter"/>
</dbReference>
<organism evidence="11 12">
    <name type="scientific">Candida verbasci</name>
    <dbReference type="NCBI Taxonomy" id="1227364"/>
    <lineage>
        <taxon>Eukaryota</taxon>
        <taxon>Fungi</taxon>
        <taxon>Dikarya</taxon>
        <taxon>Ascomycota</taxon>
        <taxon>Saccharomycotina</taxon>
        <taxon>Pichiomycetes</taxon>
        <taxon>Debaryomycetaceae</taxon>
        <taxon>Candida/Lodderomyces clade</taxon>
        <taxon>Candida</taxon>
    </lineage>
</organism>
<dbReference type="OrthoDB" id="16520at2759"/>
<keyword evidence="12" id="KW-1185">Reference proteome</keyword>
<dbReference type="Gene3D" id="2.140.10.30">
    <property type="entry name" value="Dipeptidylpeptidase IV, N-terminal domain"/>
    <property type="match status" value="1"/>
</dbReference>
<keyword evidence="6" id="KW-0325">Glycoprotein</keyword>
<keyword evidence="8" id="KW-0812">Transmembrane</keyword>
<dbReference type="SUPFAM" id="SSF53474">
    <property type="entry name" value="alpha/beta-Hydrolases"/>
    <property type="match status" value="1"/>
</dbReference>